<reference evidence="1 2" key="2">
    <citation type="journal article" date="2018" name="Nature">
        <title>Mutant phenotypes for thousands of bacterial genes of unknown function.</title>
        <authorList>
            <person name="Price M.N."/>
            <person name="Wetmore K.M."/>
            <person name="Waters R.J."/>
            <person name="Callaghan M."/>
            <person name="Ray J."/>
            <person name="Liu H."/>
            <person name="Kuehl J.V."/>
            <person name="Melnyk R.A."/>
            <person name="Lamson J.S."/>
            <person name="Suh Y."/>
            <person name="Carlson H.K."/>
            <person name="Esquivel Z."/>
            <person name="Sadeeshkumar H."/>
            <person name="Chakraborty R."/>
            <person name="Zane G.M."/>
            <person name="Rubin B.E."/>
            <person name="Wall J.D."/>
            <person name="Visel A."/>
            <person name="Bristow J."/>
            <person name="Blow M.J."/>
            <person name="Arkin A.P."/>
            <person name="Deutschbauer A.M."/>
        </authorList>
    </citation>
    <scope>NUCLEOTIDE SEQUENCE [LARGE SCALE GENOMIC DNA]</scope>
    <source>
        <strain evidence="1 2">FW300-N2E3</strain>
    </source>
</reference>
<evidence type="ECO:0000313" key="1">
    <source>
        <dbReference type="EMBL" id="ALI03197.1"/>
    </source>
</evidence>
<dbReference type="Proteomes" id="UP000066487">
    <property type="component" value="Chromosome"/>
</dbReference>
<dbReference type="InterPro" id="IPR043737">
    <property type="entry name" value="DUF5682"/>
</dbReference>
<gene>
    <name evidence="1" type="ORF">AO353_19700</name>
</gene>
<sequence length="818" mass="89000">MSLIADASLAGTGLDSASLRALGQSLASDELIVFAVRHHSPGCAWQLQQLFASHPPSVVLVEGPRSFDPLLPLLVHPEAQMPLAIYTYAVGGAAADSRRAAYYPFCDYSPELVALRAAAAQGIPARFIDLDFAEQCALEASPPEVELRQDSLLDEGHYRRSEHLQRLASQLGCRDHEELWEHLFEVPATRLDWPEHLTRVAAYCQLARLDCSHDELHVDGTLAREAEMAWHIQQALAARRPGEGPVLVVVGGLHAVALPGLLATGVERPAISRAGLTDEASALIRYSFDRLERLNGYAAGMTAPAWHQRLWHAQLKHPQRNAQAPARPRQAAALELLFEVAEKLREQDVALPLPTLTAAYEQMLRLATLRGRDAPIRVDVDDAILSCFIQGNADADGVRVRQVARACFTGQALGRVPPGAGTPPLVRDVEYRARHQRLKLHDSQPRRVVLDLYRRAEHRRSSQLLHGLLLLGIPFAWRTGGPDFVNGHGLHLLQEHWEYAWTASTEGALVEASVYGATLPQAVANRFAQRLEQQAGDGVADARGAAVLLVQACVLGLHEQLATPLQRLAEAIGADPVFASLVAATASLSLLLESHEPLQAAHLPGLPGLLRSAYQRATYLGAQGVSEAEATGHVACLVQLRELLAGAAGAELDQALYWALVSQLHQQPNLLLRGACAGLLYLAGRLSEAQLATELAGHLHGLRQPQEAVAYLRGLLSTARESAWQIPSLLEVLDQLLNQWGEAQFVACLPELRLAFAEMTPRETDRIATRVAQLHGADDLGRLRHAMLHADQVQANLRLSQSLALVLQGDGLAPWMTP</sequence>
<reference evidence="2" key="1">
    <citation type="submission" date="2015-09" db="EMBL/GenBank/DDBJ databases">
        <title>Whole genome sequence of Pseudomonas fluorescens FW300-N2E3.</title>
        <authorList>
            <person name="Ray J."/>
            <person name="Melnyk R."/>
            <person name="Deutschbauer A."/>
        </authorList>
    </citation>
    <scope>NUCLEOTIDE SEQUENCE [LARGE SCALE GENOMIC DNA]</scope>
    <source>
        <strain evidence="2">FW300-N2E3</strain>
    </source>
</reference>
<protein>
    <recommendedName>
        <fullName evidence="3">ChaN family lipoprotein</fullName>
    </recommendedName>
</protein>
<dbReference type="EMBL" id="CP012830">
    <property type="protein sequence ID" value="ALI03197.1"/>
    <property type="molecule type" value="Genomic_DNA"/>
</dbReference>
<dbReference type="RefSeq" id="WP_054596460.1">
    <property type="nucleotide sequence ID" value="NZ_CP012830.1"/>
</dbReference>
<accession>A0A0N9WF82</accession>
<dbReference type="Pfam" id="PF18934">
    <property type="entry name" value="DUF5682"/>
    <property type="match status" value="1"/>
</dbReference>
<dbReference type="AlphaFoldDB" id="A0A0N9WF82"/>
<organism evidence="1 2">
    <name type="scientific">Pseudomonas fluorescens</name>
    <dbReference type="NCBI Taxonomy" id="294"/>
    <lineage>
        <taxon>Bacteria</taxon>
        <taxon>Pseudomonadati</taxon>
        <taxon>Pseudomonadota</taxon>
        <taxon>Gammaproteobacteria</taxon>
        <taxon>Pseudomonadales</taxon>
        <taxon>Pseudomonadaceae</taxon>
        <taxon>Pseudomonas</taxon>
    </lineage>
</organism>
<evidence type="ECO:0000313" key="2">
    <source>
        <dbReference type="Proteomes" id="UP000066487"/>
    </source>
</evidence>
<evidence type="ECO:0008006" key="3">
    <source>
        <dbReference type="Google" id="ProtNLM"/>
    </source>
</evidence>
<name>A0A0N9WF82_PSEFL</name>
<dbReference type="OrthoDB" id="9768066at2"/>
<proteinExistence type="predicted"/>